<feature type="transmembrane region" description="Helical" evidence="7">
    <location>
        <begin position="319"/>
        <end position="341"/>
    </location>
</feature>
<keyword evidence="11" id="KW-1185">Reference proteome</keyword>
<dbReference type="NCBIfam" id="TIGR03434">
    <property type="entry name" value="ADOP"/>
    <property type="match status" value="1"/>
</dbReference>
<proteinExistence type="inferred from homology"/>
<keyword evidence="3 7" id="KW-0812">Transmembrane</keyword>
<sequence>MLMLELNNAARRLLRRPTQSALVVGVLGLGLGAFLFLLSVVNGLLIRPLPFPEADRLVAMGERRDSGVGGIHANDYLRLRDELRSFERMGMYDEATANISRGGSSLPQRYDGAQMSIEAQQLVGVQPILGRGFIAADDQPGAPAVLLLGERVWREDFGADPAVVGRVLKLNGEAATVVGVLPESFRFPFIAEVWMPRRLRSDDPYGGQVIAKLAEGVSLSQARVEFDTVVERLGPALMAHRDQRPLSLKPLVLRFVNENTRGIVGMIFVPGALVLLLACLNAANLRLGHALARQQELAVRGALGASRGRLLRELLAESVLLALAATAVGLVIADAAGRWLLAVFIANEDAPAYFVNFGIDLRMFGFALLAALVTALASGLWPALRASRLDLQQGLRAGGRSGADAGAGRAVRALVVAEIALTVLLLVGAGTFLRGLERTFAFDFGTATPPTEVLTGRLGLRDARYADAPAKQLFYQSLVEDLEAQPGVRAASVSSALPGTMAGATETIGAAGQAEPNGGWPQALAAHVDPGFAEVYGLELLEGRLLDARDTADSARVVVVDARLAQELWPAGTALGQTLWVNPQRAEPEAYTVVGVIASLHLEDADDPVQPTLLAPLAQHPREFVTVAIRTEGDALDFAPLLAERVRQLDADLPVYWLRTQQRAIEMGRIGPVILSQMFTAIGLLGLVLAATGLYGVLAQAVLARSREIGIRRAIGADARSVLRLVGGGVGLQLTIGLSIGLALALPWSGMLASENFHTRSAEPAVFIAALLVVLLAAVAAFAGPLLRALRIDPMQALRQD</sequence>
<feature type="domain" description="ABC3 transporter permease C-terminal" evidence="8">
    <location>
        <begin position="272"/>
        <end position="390"/>
    </location>
</feature>
<evidence type="ECO:0000256" key="1">
    <source>
        <dbReference type="ARBA" id="ARBA00004651"/>
    </source>
</evidence>
<comment type="subcellular location">
    <subcellularLocation>
        <location evidence="1">Cell membrane</location>
        <topology evidence="1">Multi-pass membrane protein</topology>
    </subcellularLocation>
</comment>
<evidence type="ECO:0000259" key="9">
    <source>
        <dbReference type="Pfam" id="PF12704"/>
    </source>
</evidence>
<dbReference type="AlphaFoldDB" id="A0A1G6VZT9"/>
<feature type="domain" description="MacB-like periplasmic core" evidence="9">
    <location>
        <begin position="415"/>
        <end position="630"/>
    </location>
</feature>
<feature type="transmembrane region" description="Helical" evidence="7">
    <location>
        <begin position="678"/>
        <end position="704"/>
    </location>
</feature>
<feature type="transmembrane region" description="Helical" evidence="7">
    <location>
        <begin position="410"/>
        <end position="433"/>
    </location>
</feature>
<dbReference type="STRING" id="265719.SAMN04488509_10445"/>
<dbReference type="Pfam" id="PF12704">
    <property type="entry name" value="MacB_PCD"/>
    <property type="match status" value="2"/>
</dbReference>
<evidence type="ECO:0000256" key="4">
    <source>
        <dbReference type="ARBA" id="ARBA00022989"/>
    </source>
</evidence>
<evidence type="ECO:0000256" key="5">
    <source>
        <dbReference type="ARBA" id="ARBA00023136"/>
    </source>
</evidence>
<dbReference type="GO" id="GO:0022857">
    <property type="term" value="F:transmembrane transporter activity"/>
    <property type="evidence" value="ECO:0007669"/>
    <property type="project" value="TreeGrafter"/>
</dbReference>
<dbReference type="PANTHER" id="PTHR30572">
    <property type="entry name" value="MEMBRANE COMPONENT OF TRANSPORTER-RELATED"/>
    <property type="match status" value="1"/>
</dbReference>
<dbReference type="InterPro" id="IPR050250">
    <property type="entry name" value="Macrolide_Exporter_MacB"/>
</dbReference>
<name>A0A1G6VZT9_9GAMM</name>
<feature type="transmembrane region" description="Helical" evidence="7">
    <location>
        <begin position="361"/>
        <end position="384"/>
    </location>
</feature>
<dbReference type="Proteomes" id="UP000199603">
    <property type="component" value="Unassembled WGS sequence"/>
</dbReference>
<accession>A0A1G6VZT9</accession>
<feature type="transmembrane region" description="Helical" evidence="7">
    <location>
        <begin position="21"/>
        <end position="46"/>
    </location>
</feature>
<comment type="similarity">
    <text evidence="6">Belongs to the ABC-4 integral membrane protein family.</text>
</comment>
<feature type="transmembrane region" description="Helical" evidence="7">
    <location>
        <begin position="766"/>
        <end position="790"/>
    </location>
</feature>
<feature type="domain" description="MacB-like periplasmic core" evidence="9">
    <location>
        <begin position="20"/>
        <end position="226"/>
    </location>
</feature>
<evidence type="ECO:0000313" key="10">
    <source>
        <dbReference type="EMBL" id="SDD59078.1"/>
    </source>
</evidence>
<feature type="transmembrane region" description="Helical" evidence="7">
    <location>
        <begin position="263"/>
        <end position="283"/>
    </location>
</feature>
<dbReference type="InterPro" id="IPR017800">
    <property type="entry name" value="ADOP"/>
</dbReference>
<evidence type="ECO:0000256" key="2">
    <source>
        <dbReference type="ARBA" id="ARBA00022475"/>
    </source>
</evidence>
<keyword evidence="4 7" id="KW-1133">Transmembrane helix</keyword>
<gene>
    <name evidence="10" type="ORF">SAMN04488509_10445</name>
</gene>
<keyword evidence="5 7" id="KW-0472">Membrane</keyword>
<dbReference type="InterPro" id="IPR003838">
    <property type="entry name" value="ABC3_permease_C"/>
</dbReference>
<reference evidence="10 11" key="1">
    <citation type="submission" date="2016-10" db="EMBL/GenBank/DDBJ databases">
        <authorList>
            <person name="de Groot N.N."/>
        </authorList>
    </citation>
    <scope>NUCLEOTIDE SEQUENCE [LARGE SCALE GENOMIC DNA]</scope>
    <source>
        <strain evidence="10 11">DSM 16957</strain>
    </source>
</reference>
<dbReference type="GO" id="GO:0005886">
    <property type="term" value="C:plasma membrane"/>
    <property type="evidence" value="ECO:0007669"/>
    <property type="project" value="UniProtKB-SubCell"/>
</dbReference>
<feature type="domain" description="ABC3 transporter permease C-terminal" evidence="8">
    <location>
        <begin position="682"/>
        <end position="794"/>
    </location>
</feature>
<protein>
    <submittedName>
        <fullName evidence="10">Duplicated orphan permease</fullName>
    </submittedName>
</protein>
<feature type="transmembrane region" description="Helical" evidence="7">
    <location>
        <begin position="725"/>
        <end position="746"/>
    </location>
</feature>
<evidence type="ECO:0000256" key="6">
    <source>
        <dbReference type="ARBA" id="ARBA00038076"/>
    </source>
</evidence>
<evidence type="ECO:0000313" key="11">
    <source>
        <dbReference type="Proteomes" id="UP000199603"/>
    </source>
</evidence>
<evidence type="ECO:0000259" key="8">
    <source>
        <dbReference type="Pfam" id="PF02687"/>
    </source>
</evidence>
<evidence type="ECO:0000256" key="7">
    <source>
        <dbReference type="SAM" id="Phobius"/>
    </source>
</evidence>
<evidence type="ECO:0000256" key="3">
    <source>
        <dbReference type="ARBA" id="ARBA00022692"/>
    </source>
</evidence>
<dbReference type="InterPro" id="IPR025857">
    <property type="entry name" value="MacB_PCD"/>
</dbReference>
<keyword evidence="2" id="KW-1003">Cell membrane</keyword>
<dbReference type="EMBL" id="FNAG01000004">
    <property type="protein sequence ID" value="SDD59078.1"/>
    <property type="molecule type" value="Genomic_DNA"/>
</dbReference>
<dbReference type="Pfam" id="PF02687">
    <property type="entry name" value="FtsX"/>
    <property type="match status" value="2"/>
</dbReference>
<organism evidence="10 11">
    <name type="scientific">Aquimonas voraii</name>
    <dbReference type="NCBI Taxonomy" id="265719"/>
    <lineage>
        <taxon>Bacteria</taxon>
        <taxon>Pseudomonadati</taxon>
        <taxon>Pseudomonadota</taxon>
        <taxon>Gammaproteobacteria</taxon>
        <taxon>Lysobacterales</taxon>
        <taxon>Lysobacteraceae</taxon>
        <taxon>Aquimonas</taxon>
    </lineage>
</organism>
<dbReference type="PANTHER" id="PTHR30572:SF4">
    <property type="entry name" value="ABC TRANSPORTER PERMEASE YTRF"/>
    <property type="match status" value="1"/>
</dbReference>